<feature type="compositionally biased region" description="Basic and acidic residues" evidence="1">
    <location>
        <begin position="269"/>
        <end position="280"/>
    </location>
</feature>
<dbReference type="Proteomes" id="UP001153954">
    <property type="component" value="Unassembled WGS sequence"/>
</dbReference>
<reference evidence="2" key="1">
    <citation type="submission" date="2022-03" db="EMBL/GenBank/DDBJ databases">
        <authorList>
            <person name="Tunstrom K."/>
        </authorList>
    </citation>
    <scope>NUCLEOTIDE SEQUENCE</scope>
</reference>
<proteinExistence type="predicted"/>
<gene>
    <name evidence="2" type="ORF">EEDITHA_LOCUS12365</name>
</gene>
<sequence>MYSGKKTKSKSEKSKSFRALSAASFCEMTFSQKMATAVQALLPPTKARATAGGDRSSPMTAARSRRCSAQAGHDTLVSRVCCAESSQQSLWWQSGVVSLLATTCKYLPKQPCPDNENSVLPHRPLLQYRLKRPDGPKTNPRRLQPSLPPCEGGAAGVIPPCGPAPSCNQSVIGVTNQSQPRGGTEDSVVPDFPQERSENRTLWDATRHGPPDNVPFTKSSRRGHCDRQGSLPLAAFGRGHSMEPECLRDAAEWQTFECVGDVERHRQQHSLRGDGLRSHDLQMQNGVDRPARNPSRTSDRSGPTRVRCWTMRAVTTLSNSLRTSFSSTMALKPTTDVEGLPGFGSSTRFPSFQHSSGYPIRPGSCAFPHTARRV</sequence>
<name>A0AAU9UGU6_EUPED</name>
<accession>A0AAU9UGU6</accession>
<evidence type="ECO:0000256" key="1">
    <source>
        <dbReference type="SAM" id="MobiDB-lite"/>
    </source>
</evidence>
<protein>
    <submittedName>
        <fullName evidence="2">Uncharacterized protein</fullName>
    </submittedName>
</protein>
<feature type="region of interest" description="Disordered" evidence="1">
    <location>
        <begin position="269"/>
        <end position="305"/>
    </location>
</feature>
<comment type="caution">
    <text evidence="2">The sequence shown here is derived from an EMBL/GenBank/DDBJ whole genome shotgun (WGS) entry which is preliminary data.</text>
</comment>
<organism evidence="2 3">
    <name type="scientific">Euphydryas editha</name>
    <name type="common">Edith's checkerspot</name>
    <dbReference type="NCBI Taxonomy" id="104508"/>
    <lineage>
        <taxon>Eukaryota</taxon>
        <taxon>Metazoa</taxon>
        <taxon>Ecdysozoa</taxon>
        <taxon>Arthropoda</taxon>
        <taxon>Hexapoda</taxon>
        <taxon>Insecta</taxon>
        <taxon>Pterygota</taxon>
        <taxon>Neoptera</taxon>
        <taxon>Endopterygota</taxon>
        <taxon>Lepidoptera</taxon>
        <taxon>Glossata</taxon>
        <taxon>Ditrysia</taxon>
        <taxon>Papilionoidea</taxon>
        <taxon>Nymphalidae</taxon>
        <taxon>Nymphalinae</taxon>
        <taxon>Euphydryas</taxon>
    </lineage>
</organism>
<keyword evidence="3" id="KW-1185">Reference proteome</keyword>
<evidence type="ECO:0000313" key="3">
    <source>
        <dbReference type="Proteomes" id="UP001153954"/>
    </source>
</evidence>
<evidence type="ECO:0000313" key="2">
    <source>
        <dbReference type="EMBL" id="CAH2097101.1"/>
    </source>
</evidence>
<dbReference type="EMBL" id="CAKOGL010000017">
    <property type="protein sequence ID" value="CAH2097101.1"/>
    <property type="molecule type" value="Genomic_DNA"/>
</dbReference>
<dbReference type="AlphaFoldDB" id="A0AAU9UGU6"/>
<feature type="region of interest" description="Disordered" evidence="1">
    <location>
        <begin position="203"/>
        <end position="225"/>
    </location>
</feature>